<keyword evidence="4" id="KW-0067">ATP-binding</keyword>
<sequence length="198" mass="20861">MDRTAPRAPRPRGTIADTASPGPQRSARPAPPAAVDAPLAANCVESFVAGPWPLPWSPTACGLARAAIRNVLPRWGVSELVPTAELLASELVCNALRHAVGPLRLTLERVSGLRCQVSDGSSEPPCPTDSGPEDEDGRGLALVDMLAARWGYEHGPVGKSVWFELSVDVDTADLDGQHTPWIGEPDLHGLDALKSEAA</sequence>
<feature type="region of interest" description="Disordered" evidence="2">
    <location>
        <begin position="116"/>
        <end position="137"/>
    </location>
</feature>
<keyword evidence="1" id="KW-0723">Serine/threonine-protein kinase</keyword>
<evidence type="ECO:0000313" key="5">
    <source>
        <dbReference type="Proteomes" id="UP001595993"/>
    </source>
</evidence>
<name>A0ABV9FW49_9ACTN</name>
<dbReference type="PANTHER" id="PTHR35526:SF3">
    <property type="entry name" value="ANTI-SIGMA-F FACTOR RSBW"/>
    <property type="match status" value="1"/>
</dbReference>
<evidence type="ECO:0000259" key="3">
    <source>
        <dbReference type="Pfam" id="PF13581"/>
    </source>
</evidence>
<organism evidence="4 5">
    <name type="scientific">Streptomyces maoxianensis</name>
    <dbReference type="NCBI Taxonomy" id="1459942"/>
    <lineage>
        <taxon>Bacteria</taxon>
        <taxon>Bacillati</taxon>
        <taxon>Actinomycetota</taxon>
        <taxon>Actinomycetes</taxon>
        <taxon>Kitasatosporales</taxon>
        <taxon>Streptomycetaceae</taxon>
        <taxon>Streptomyces</taxon>
    </lineage>
</organism>
<accession>A0ABV9FW49</accession>
<dbReference type="Pfam" id="PF13581">
    <property type="entry name" value="HATPase_c_2"/>
    <property type="match status" value="1"/>
</dbReference>
<dbReference type="PANTHER" id="PTHR35526">
    <property type="entry name" value="ANTI-SIGMA-F FACTOR RSBW-RELATED"/>
    <property type="match status" value="1"/>
</dbReference>
<dbReference type="Gene3D" id="3.30.565.10">
    <property type="entry name" value="Histidine kinase-like ATPase, C-terminal domain"/>
    <property type="match status" value="1"/>
</dbReference>
<dbReference type="CDD" id="cd16936">
    <property type="entry name" value="HATPase_RsbW-like"/>
    <property type="match status" value="1"/>
</dbReference>
<keyword evidence="5" id="KW-1185">Reference proteome</keyword>
<keyword evidence="4" id="KW-0547">Nucleotide-binding</keyword>
<protein>
    <submittedName>
        <fullName evidence="4">ATP-binding protein</fullName>
    </submittedName>
</protein>
<dbReference type="RefSeq" id="WP_381190396.1">
    <property type="nucleotide sequence ID" value="NZ_JBHSFE010000002.1"/>
</dbReference>
<gene>
    <name evidence="4" type="ORF">ACFO9E_00150</name>
</gene>
<dbReference type="EMBL" id="JBHSFE010000002">
    <property type="protein sequence ID" value="MFC4606246.1"/>
    <property type="molecule type" value="Genomic_DNA"/>
</dbReference>
<keyword evidence="1" id="KW-0808">Transferase</keyword>
<dbReference type="Proteomes" id="UP001595993">
    <property type="component" value="Unassembled WGS sequence"/>
</dbReference>
<comment type="caution">
    <text evidence="4">The sequence shown here is derived from an EMBL/GenBank/DDBJ whole genome shotgun (WGS) entry which is preliminary data.</text>
</comment>
<feature type="compositionally biased region" description="Low complexity" evidence="2">
    <location>
        <begin position="19"/>
        <end position="33"/>
    </location>
</feature>
<evidence type="ECO:0000256" key="2">
    <source>
        <dbReference type="SAM" id="MobiDB-lite"/>
    </source>
</evidence>
<keyword evidence="1" id="KW-0418">Kinase</keyword>
<feature type="domain" description="Histidine kinase/HSP90-like ATPase" evidence="3">
    <location>
        <begin position="57"/>
        <end position="163"/>
    </location>
</feature>
<dbReference type="InterPro" id="IPR050267">
    <property type="entry name" value="Anti-sigma-factor_SerPK"/>
</dbReference>
<reference evidence="5" key="1">
    <citation type="journal article" date="2019" name="Int. J. Syst. Evol. Microbiol.">
        <title>The Global Catalogue of Microorganisms (GCM) 10K type strain sequencing project: providing services to taxonomists for standard genome sequencing and annotation.</title>
        <authorList>
            <consortium name="The Broad Institute Genomics Platform"/>
            <consortium name="The Broad Institute Genome Sequencing Center for Infectious Disease"/>
            <person name="Wu L."/>
            <person name="Ma J."/>
        </authorList>
    </citation>
    <scope>NUCLEOTIDE SEQUENCE [LARGE SCALE GENOMIC DNA]</scope>
    <source>
        <strain evidence="5">CGMCC 4.7139</strain>
    </source>
</reference>
<proteinExistence type="predicted"/>
<dbReference type="GO" id="GO:0005524">
    <property type="term" value="F:ATP binding"/>
    <property type="evidence" value="ECO:0007669"/>
    <property type="project" value="UniProtKB-KW"/>
</dbReference>
<evidence type="ECO:0000256" key="1">
    <source>
        <dbReference type="ARBA" id="ARBA00022527"/>
    </source>
</evidence>
<feature type="region of interest" description="Disordered" evidence="2">
    <location>
        <begin position="1"/>
        <end position="33"/>
    </location>
</feature>
<dbReference type="InterPro" id="IPR003594">
    <property type="entry name" value="HATPase_dom"/>
</dbReference>
<dbReference type="InterPro" id="IPR036890">
    <property type="entry name" value="HATPase_C_sf"/>
</dbReference>
<evidence type="ECO:0000313" key="4">
    <source>
        <dbReference type="EMBL" id="MFC4606246.1"/>
    </source>
</evidence>